<dbReference type="PANTHER" id="PTHR35849:SF1">
    <property type="entry name" value="INTERMEMBRANE PHOSPHOLIPID TRANSPORT SYSTEM BINDING PROTEIN MLAB"/>
    <property type="match status" value="1"/>
</dbReference>
<dbReference type="Proteomes" id="UP000286976">
    <property type="component" value="Unassembled WGS sequence"/>
</dbReference>
<evidence type="ECO:0000313" key="3">
    <source>
        <dbReference type="Proteomes" id="UP000286976"/>
    </source>
</evidence>
<protein>
    <recommendedName>
        <fullName evidence="1">STAS domain-containing protein</fullName>
    </recommendedName>
</protein>
<comment type="caution">
    <text evidence="2">The sequence shown here is derived from an EMBL/GenBank/DDBJ whole genome shotgun (WGS) entry which is preliminary data.</text>
</comment>
<dbReference type="SUPFAM" id="SSF52091">
    <property type="entry name" value="SpoIIaa-like"/>
    <property type="match status" value="1"/>
</dbReference>
<dbReference type="InterPro" id="IPR002645">
    <property type="entry name" value="STAS_dom"/>
</dbReference>
<dbReference type="InterPro" id="IPR036513">
    <property type="entry name" value="STAS_dom_sf"/>
</dbReference>
<accession>A0A432X7P3</accession>
<dbReference type="InterPro" id="IPR058548">
    <property type="entry name" value="MlaB-like_STAS"/>
</dbReference>
<dbReference type="CDD" id="cd07043">
    <property type="entry name" value="STAS_anti-anti-sigma_factors"/>
    <property type="match status" value="1"/>
</dbReference>
<evidence type="ECO:0000313" key="2">
    <source>
        <dbReference type="EMBL" id="RUO42862.1"/>
    </source>
</evidence>
<dbReference type="PANTHER" id="PTHR35849">
    <property type="entry name" value="BLR2341 PROTEIN"/>
    <property type="match status" value="1"/>
</dbReference>
<name>A0A432X7P3_9GAMM</name>
<gene>
    <name evidence="2" type="ORF">CWE15_05515</name>
</gene>
<organism evidence="2 3">
    <name type="scientific">Aliidiomarina taiwanensis</name>
    <dbReference type="NCBI Taxonomy" id="946228"/>
    <lineage>
        <taxon>Bacteria</taxon>
        <taxon>Pseudomonadati</taxon>
        <taxon>Pseudomonadota</taxon>
        <taxon>Gammaproteobacteria</taxon>
        <taxon>Alteromonadales</taxon>
        <taxon>Idiomarinaceae</taxon>
        <taxon>Aliidiomarina</taxon>
    </lineage>
</organism>
<dbReference type="Gene3D" id="3.30.750.24">
    <property type="entry name" value="STAS domain"/>
    <property type="match status" value="1"/>
</dbReference>
<dbReference type="PROSITE" id="PS50801">
    <property type="entry name" value="STAS"/>
    <property type="match status" value="1"/>
</dbReference>
<reference evidence="2 3" key="1">
    <citation type="journal article" date="2011" name="Front. Microbiol.">
        <title>Genomic signatures of strain selection and enhancement in Bacillus atrophaeus var. globigii, a historical biowarfare simulant.</title>
        <authorList>
            <person name="Gibbons H.S."/>
            <person name="Broomall S.M."/>
            <person name="McNew L.A."/>
            <person name="Daligault H."/>
            <person name="Chapman C."/>
            <person name="Bruce D."/>
            <person name="Karavis M."/>
            <person name="Krepps M."/>
            <person name="McGregor P.A."/>
            <person name="Hong C."/>
            <person name="Park K.H."/>
            <person name="Akmal A."/>
            <person name="Feldman A."/>
            <person name="Lin J.S."/>
            <person name="Chang W.E."/>
            <person name="Higgs B.W."/>
            <person name="Demirev P."/>
            <person name="Lindquist J."/>
            <person name="Liem A."/>
            <person name="Fochler E."/>
            <person name="Read T.D."/>
            <person name="Tapia R."/>
            <person name="Johnson S."/>
            <person name="Bishop-Lilly K.A."/>
            <person name="Detter C."/>
            <person name="Han C."/>
            <person name="Sozhamannan S."/>
            <person name="Rosenzweig C.N."/>
            <person name="Skowronski E.W."/>
        </authorList>
    </citation>
    <scope>NUCLEOTIDE SEQUENCE [LARGE SCALE GENOMIC DNA]</scope>
    <source>
        <strain evidence="2 3">AIT1</strain>
    </source>
</reference>
<dbReference type="EMBL" id="PIPQ01000002">
    <property type="protein sequence ID" value="RUO42862.1"/>
    <property type="molecule type" value="Genomic_DNA"/>
</dbReference>
<keyword evidence="3" id="KW-1185">Reference proteome</keyword>
<sequence length="141" mass="15623">MCKYLETVAKSSIPTRPWYWKILLANSYLAKVIIELPMNQTQQNDALSFEHKQGAVFLQGGLNRDTVPQAWHTRRDWATGEGVLTLNLAGVEKVDSAGLAMLIQLKAELGRQNRELALQDVSKQLLAFAEVSGVTALLSLT</sequence>
<feature type="domain" description="STAS" evidence="1">
    <location>
        <begin position="84"/>
        <end position="141"/>
    </location>
</feature>
<dbReference type="Pfam" id="PF13466">
    <property type="entry name" value="STAS_2"/>
    <property type="match status" value="1"/>
</dbReference>
<dbReference type="InterPro" id="IPR052746">
    <property type="entry name" value="MlaB_ABC_Transporter"/>
</dbReference>
<dbReference type="AlphaFoldDB" id="A0A432X7P3"/>
<proteinExistence type="predicted"/>
<evidence type="ECO:0000259" key="1">
    <source>
        <dbReference type="PROSITE" id="PS50801"/>
    </source>
</evidence>